<feature type="region of interest" description="Disordered" evidence="5">
    <location>
        <begin position="900"/>
        <end position="939"/>
    </location>
</feature>
<name>A0A2Z7CAI8_9LAMI</name>
<accession>A0A2Z7CAI8</accession>
<dbReference type="AlphaFoldDB" id="A0A2Z7CAI8"/>
<dbReference type="InterPro" id="IPR025875">
    <property type="entry name" value="Leu-rich_rpt_4"/>
</dbReference>
<dbReference type="Proteomes" id="UP000250235">
    <property type="component" value="Unassembled WGS sequence"/>
</dbReference>
<dbReference type="PANTHER" id="PTHR15454:SF69">
    <property type="entry name" value="SERINE_THREONINE-PROTEIN KINASE 11-INTERACTING PROTEIN"/>
    <property type="match status" value="1"/>
</dbReference>
<protein>
    <submittedName>
        <fullName evidence="7">Uncharacterized protein</fullName>
    </submittedName>
</protein>
<feature type="transmembrane region" description="Helical" evidence="6">
    <location>
        <begin position="56"/>
        <end position="74"/>
    </location>
</feature>
<organism evidence="7 8">
    <name type="scientific">Dorcoceras hygrometricum</name>
    <dbReference type="NCBI Taxonomy" id="472368"/>
    <lineage>
        <taxon>Eukaryota</taxon>
        <taxon>Viridiplantae</taxon>
        <taxon>Streptophyta</taxon>
        <taxon>Embryophyta</taxon>
        <taxon>Tracheophyta</taxon>
        <taxon>Spermatophyta</taxon>
        <taxon>Magnoliopsida</taxon>
        <taxon>eudicotyledons</taxon>
        <taxon>Gunneridae</taxon>
        <taxon>Pentapetalae</taxon>
        <taxon>asterids</taxon>
        <taxon>lamiids</taxon>
        <taxon>Lamiales</taxon>
        <taxon>Gesneriaceae</taxon>
        <taxon>Didymocarpoideae</taxon>
        <taxon>Trichosporeae</taxon>
        <taxon>Loxocarpinae</taxon>
        <taxon>Dorcoceras</taxon>
    </lineage>
</organism>
<dbReference type="InterPro" id="IPR021562">
    <property type="entry name" value="DUF3007"/>
</dbReference>
<dbReference type="GO" id="GO:0005737">
    <property type="term" value="C:cytoplasm"/>
    <property type="evidence" value="ECO:0007669"/>
    <property type="project" value="UniProtKB-SubCell"/>
</dbReference>
<keyword evidence="4" id="KW-0677">Repeat</keyword>
<dbReference type="InterPro" id="IPR001611">
    <property type="entry name" value="Leu-rich_rpt"/>
</dbReference>
<sequence>MVSGGFPALKRISHASTSRNVISTIPRCSGSTDSSGGKDESSSQNKTPFGYTRKDVLLIGLGVTIAGIGLKSGLEFVGVDPLQAGNVVQLVLVLGLTVGWISTYIFRVSNKEMTYAQQLRDYEVKVMEKRLESLTEAEIQALLEQVEEEKRRLAGAGSPLGPPISFPSSDLHAMAIVTGDQYLESLVKFVENQAERLIEGSLVLKLNPVGLRYVQSRLEALEELESLIAGAPVDYLRAYITDLGDHRALEQLRRILRLLPSLKVVSVLPAPGRDPTPLYLLPFGCIKVLELRGCDLSTSAAKGLLELRFTLEKLICHNSTDALRHIFATRIVEIKDPPQWNRLCFVSCACNDLVLMDEALQLLPVVETLDLSRNKFSKVDNLYKCSKLKHLDLGFNHLKSISSFGEVPCQIVKLDLRNNALSTLHGIENLKSLEGLDLSYNIISNFSEVEILAGLPSLQKLWLEGNPLCCARWFRAQVFSFFPLPYSLKLDDEGICPSEFWKRQIIVTSRMKQPSSFGFYVPAKDDADFEGMNTKRKTISRVVSIESEKQFIRACSDPDSVSCDNEIQLRDETAISDDEAEIEHMMQRIELMKKEHSVQWLQEFKEWMDQASGNVDGNKFRSTILSKSKEILANGKWKDENFGETSKYISDSIQHSGDESSTMMLESETSFAETSPVASSRRRFDKNSDTSKLLLMHRGGDGSVANNLGSNLEELRSLNDEGFISDDAVYSRFTSLVSGGDIISSENLISPSIMGSHSSPACPRSPPHYQEDILHRRQNLEELLQLSAESFFVASSDSNSSCSEDDSVEFDQDITHVNQPFGENISGRNANDYSVVSNPDDTDDDTDPSMKQNGSLISGHYSEGKCAGIEGREFEVSTHASSGSNNDSLADDDMVNFHEGESDFLQKDRSRRKARRRMVAFPEDDNVHGNIDSSKKSSDHVEIYKNDMENEGKDISCSNDV</sequence>
<evidence type="ECO:0000256" key="2">
    <source>
        <dbReference type="ARBA" id="ARBA00022490"/>
    </source>
</evidence>
<feature type="transmembrane region" description="Helical" evidence="6">
    <location>
        <begin position="86"/>
        <end position="106"/>
    </location>
</feature>
<proteinExistence type="predicted"/>
<keyword evidence="6" id="KW-0812">Transmembrane</keyword>
<feature type="compositionally biased region" description="Polar residues" evidence="5">
    <location>
        <begin position="826"/>
        <end position="839"/>
    </location>
</feature>
<dbReference type="PROSITE" id="PS51450">
    <property type="entry name" value="LRR"/>
    <property type="match status" value="3"/>
</dbReference>
<dbReference type="Pfam" id="PF13855">
    <property type="entry name" value="LRR_8"/>
    <property type="match status" value="1"/>
</dbReference>
<evidence type="ECO:0000313" key="7">
    <source>
        <dbReference type="EMBL" id="KZV41680.1"/>
    </source>
</evidence>
<comment type="subcellular location">
    <subcellularLocation>
        <location evidence="1">Cytoplasm</location>
    </subcellularLocation>
</comment>
<gene>
    <name evidence="7" type="ORF">F511_25503</name>
</gene>
<evidence type="ECO:0000256" key="4">
    <source>
        <dbReference type="ARBA" id="ARBA00022737"/>
    </source>
</evidence>
<keyword evidence="8" id="KW-1185">Reference proteome</keyword>
<keyword evidence="3" id="KW-0433">Leucine-rich repeat</keyword>
<feature type="region of interest" description="Disordered" evidence="5">
    <location>
        <begin position="24"/>
        <end position="47"/>
    </location>
</feature>
<keyword evidence="6" id="KW-0472">Membrane</keyword>
<keyword evidence="6" id="KW-1133">Transmembrane helix</keyword>
<evidence type="ECO:0000256" key="1">
    <source>
        <dbReference type="ARBA" id="ARBA00004496"/>
    </source>
</evidence>
<evidence type="ECO:0000256" key="3">
    <source>
        <dbReference type="ARBA" id="ARBA00022614"/>
    </source>
</evidence>
<feature type="compositionally biased region" description="Basic residues" evidence="5">
    <location>
        <begin position="909"/>
        <end position="918"/>
    </location>
</feature>
<evidence type="ECO:0000256" key="5">
    <source>
        <dbReference type="SAM" id="MobiDB-lite"/>
    </source>
</evidence>
<dbReference type="OrthoDB" id="7451790at2759"/>
<dbReference type="SUPFAM" id="SSF52075">
    <property type="entry name" value="Outer arm dynein light chain 1"/>
    <property type="match status" value="1"/>
</dbReference>
<dbReference type="PANTHER" id="PTHR15454">
    <property type="entry name" value="NISCHARIN RELATED"/>
    <property type="match status" value="1"/>
</dbReference>
<evidence type="ECO:0000256" key="6">
    <source>
        <dbReference type="SAM" id="Phobius"/>
    </source>
</evidence>
<reference evidence="7 8" key="1">
    <citation type="journal article" date="2015" name="Proc. Natl. Acad. Sci. U.S.A.">
        <title>The resurrection genome of Boea hygrometrica: A blueprint for survival of dehydration.</title>
        <authorList>
            <person name="Xiao L."/>
            <person name="Yang G."/>
            <person name="Zhang L."/>
            <person name="Yang X."/>
            <person name="Zhao S."/>
            <person name="Ji Z."/>
            <person name="Zhou Q."/>
            <person name="Hu M."/>
            <person name="Wang Y."/>
            <person name="Chen M."/>
            <person name="Xu Y."/>
            <person name="Jin H."/>
            <person name="Xiao X."/>
            <person name="Hu G."/>
            <person name="Bao F."/>
            <person name="Hu Y."/>
            <person name="Wan P."/>
            <person name="Li L."/>
            <person name="Deng X."/>
            <person name="Kuang T."/>
            <person name="Xiang C."/>
            <person name="Zhu J.K."/>
            <person name="Oliver M.J."/>
            <person name="He Y."/>
        </authorList>
    </citation>
    <scope>NUCLEOTIDE SEQUENCE [LARGE SCALE GENOMIC DNA]</scope>
    <source>
        <strain evidence="8">cv. XS01</strain>
    </source>
</reference>
<dbReference type="EMBL" id="KQ999406">
    <property type="protein sequence ID" value="KZV41680.1"/>
    <property type="molecule type" value="Genomic_DNA"/>
</dbReference>
<dbReference type="Pfam" id="PF12799">
    <property type="entry name" value="LRR_4"/>
    <property type="match status" value="1"/>
</dbReference>
<feature type="region of interest" description="Disordered" evidence="5">
    <location>
        <begin position="818"/>
        <end position="862"/>
    </location>
</feature>
<dbReference type="FunFam" id="3.80.10.10:FF:000801">
    <property type="entry name" value="Outer arm dynein light chain 1"/>
    <property type="match status" value="1"/>
</dbReference>
<dbReference type="Gene3D" id="3.80.10.10">
    <property type="entry name" value="Ribonuclease Inhibitor"/>
    <property type="match status" value="1"/>
</dbReference>
<keyword evidence="2" id="KW-0963">Cytoplasm</keyword>
<dbReference type="InterPro" id="IPR032675">
    <property type="entry name" value="LRR_dom_sf"/>
</dbReference>
<evidence type="ECO:0000313" key="8">
    <source>
        <dbReference type="Proteomes" id="UP000250235"/>
    </source>
</evidence>
<dbReference type="Pfam" id="PF11460">
    <property type="entry name" value="DUF3007"/>
    <property type="match status" value="1"/>
</dbReference>
<dbReference type="SMART" id="SM00365">
    <property type="entry name" value="LRR_SD22"/>
    <property type="match status" value="4"/>
</dbReference>